<dbReference type="CDD" id="cd06257">
    <property type="entry name" value="DnaJ"/>
    <property type="match status" value="1"/>
</dbReference>
<dbReference type="Pfam" id="PF00226">
    <property type="entry name" value="DnaJ"/>
    <property type="match status" value="1"/>
</dbReference>
<feature type="domain" description="J" evidence="2">
    <location>
        <begin position="108"/>
        <end position="175"/>
    </location>
</feature>
<dbReference type="InterPro" id="IPR036869">
    <property type="entry name" value="J_dom_sf"/>
</dbReference>
<dbReference type="Proteomes" id="UP000006176">
    <property type="component" value="Chromosome"/>
</dbReference>
<name>I3XZL4_SULBS</name>
<dbReference type="Gene3D" id="1.10.287.110">
    <property type="entry name" value="DnaJ domain"/>
    <property type="match status" value="1"/>
</dbReference>
<dbReference type="KEGG" id="sba:Sulba_2109"/>
<keyword evidence="4" id="KW-1185">Reference proteome</keyword>
<dbReference type="InterPro" id="IPR001623">
    <property type="entry name" value="DnaJ_domain"/>
</dbReference>
<dbReference type="SUPFAM" id="SSF46565">
    <property type="entry name" value="Chaperone J-domain"/>
    <property type="match status" value="1"/>
</dbReference>
<dbReference type="eggNOG" id="COG2214">
    <property type="taxonomic scope" value="Bacteria"/>
</dbReference>
<dbReference type="OrthoDB" id="5333016at2"/>
<dbReference type="PROSITE" id="PS50076">
    <property type="entry name" value="DNAJ_2"/>
    <property type="match status" value="1"/>
</dbReference>
<gene>
    <name evidence="3" type="ordered locus">Sulba_2109</name>
</gene>
<evidence type="ECO:0000313" key="4">
    <source>
        <dbReference type="Proteomes" id="UP000006176"/>
    </source>
</evidence>
<dbReference type="InterPro" id="IPR051938">
    <property type="entry name" value="Apopto_cytoskel_mod"/>
</dbReference>
<dbReference type="HOGENOM" id="CLU_1554510_0_0_7"/>
<dbReference type="SMART" id="SM00271">
    <property type="entry name" value="DnaJ"/>
    <property type="match status" value="1"/>
</dbReference>
<evidence type="ECO:0000313" key="3">
    <source>
        <dbReference type="EMBL" id="AFL69388.1"/>
    </source>
</evidence>
<dbReference type="RefSeq" id="WP_014770254.1">
    <property type="nucleotide sequence ID" value="NC_018002.1"/>
</dbReference>
<keyword evidence="1" id="KW-0143">Chaperone</keyword>
<dbReference type="PATRIC" id="fig|760154.4.peg.2104"/>
<organism evidence="3 4">
    <name type="scientific">Sulfurospirillum barnesii (strain ATCC 700032 / DSM 10660 / SES-3)</name>
    <dbReference type="NCBI Taxonomy" id="760154"/>
    <lineage>
        <taxon>Bacteria</taxon>
        <taxon>Pseudomonadati</taxon>
        <taxon>Campylobacterota</taxon>
        <taxon>Epsilonproteobacteria</taxon>
        <taxon>Campylobacterales</taxon>
        <taxon>Sulfurospirillaceae</taxon>
        <taxon>Sulfurospirillum</taxon>
    </lineage>
</organism>
<accession>I3XZL4</accession>
<protein>
    <submittedName>
        <fullName evidence="3">DnaJ-class molecular chaperone with C-terminal Zn finger domain</fullName>
    </submittedName>
</protein>
<dbReference type="EMBL" id="CP003333">
    <property type="protein sequence ID" value="AFL69388.1"/>
    <property type="molecule type" value="Genomic_DNA"/>
</dbReference>
<evidence type="ECO:0000259" key="2">
    <source>
        <dbReference type="PROSITE" id="PS50076"/>
    </source>
</evidence>
<dbReference type="PANTHER" id="PTHR44145">
    <property type="entry name" value="DNAJ HOMOLOG SUBFAMILY A MEMBER 3, MITOCHONDRIAL"/>
    <property type="match status" value="1"/>
</dbReference>
<dbReference type="AlphaFoldDB" id="I3XZL4"/>
<reference evidence="3 4" key="1">
    <citation type="submission" date="2012-06" db="EMBL/GenBank/DDBJ databases">
        <title>Complete sequence of Sulfurospirillum barnesii SES-3.</title>
        <authorList>
            <consortium name="US DOE Joint Genome Institute"/>
            <person name="Lucas S."/>
            <person name="Han J."/>
            <person name="Lapidus A."/>
            <person name="Cheng J.-F."/>
            <person name="Goodwin L."/>
            <person name="Pitluck S."/>
            <person name="Peters L."/>
            <person name="Ovchinnikova G."/>
            <person name="Lu M."/>
            <person name="Detter J.C."/>
            <person name="Han C."/>
            <person name="Tapia R."/>
            <person name="Land M."/>
            <person name="Hauser L."/>
            <person name="Kyrpides N."/>
            <person name="Ivanova N."/>
            <person name="Pagani I."/>
            <person name="Stolz J."/>
            <person name="Arkin A."/>
            <person name="Dehal P."/>
            <person name="Oremland R."/>
            <person name="Saltikov C."/>
            <person name="Basu P."/>
            <person name="Hollibaugh J."/>
            <person name="Newman D."/>
            <person name="Stolyar S."/>
            <person name="Hazen T."/>
            <person name="Woyke T."/>
        </authorList>
    </citation>
    <scope>NUCLEOTIDE SEQUENCE [LARGE SCALE GENOMIC DNA]</scope>
    <source>
        <strain evidence="4">ATCC 700032 / DSM 10660 / SES-3</strain>
    </source>
</reference>
<sequence length="175" mass="20718">MKLHISTHCITIHLAENSPFSLHVKHFLTKKMSRSFWINDTLINFATPLEVVKRQAFLTKLYYTCATLSRTHNTQFLKKLLLVCHKPIKVICHSLPIFTHHEPEQSHHFYTILYSHHQESLQSIRTKYLRLAKQFHPDTLKSDDETTRQHYTEAFQKIQEAYAHIKAEKTKKRVA</sequence>
<proteinExistence type="predicted"/>
<dbReference type="STRING" id="760154.Sulba_2109"/>
<dbReference type="PANTHER" id="PTHR44145:SF3">
    <property type="entry name" value="DNAJ HOMOLOG SUBFAMILY A MEMBER 3, MITOCHONDRIAL"/>
    <property type="match status" value="1"/>
</dbReference>
<evidence type="ECO:0000256" key="1">
    <source>
        <dbReference type="ARBA" id="ARBA00023186"/>
    </source>
</evidence>